<reference evidence="1" key="1">
    <citation type="journal article" date="2014" name="Front. Microbiol.">
        <title>High frequency of phylogenetically diverse reductive dehalogenase-homologous genes in deep subseafloor sedimentary metagenomes.</title>
        <authorList>
            <person name="Kawai M."/>
            <person name="Futagami T."/>
            <person name="Toyoda A."/>
            <person name="Takaki Y."/>
            <person name="Nishi S."/>
            <person name="Hori S."/>
            <person name="Arai W."/>
            <person name="Tsubouchi T."/>
            <person name="Morono Y."/>
            <person name="Uchiyama I."/>
            <person name="Ito T."/>
            <person name="Fujiyama A."/>
            <person name="Inagaki F."/>
            <person name="Takami H."/>
        </authorList>
    </citation>
    <scope>NUCLEOTIDE SEQUENCE</scope>
    <source>
        <strain evidence="1">Expedition CK06-06</strain>
    </source>
</reference>
<comment type="caution">
    <text evidence="1">The sequence shown here is derived from an EMBL/GenBank/DDBJ whole genome shotgun (WGS) entry which is preliminary data.</text>
</comment>
<feature type="non-terminal residue" evidence="1">
    <location>
        <position position="41"/>
    </location>
</feature>
<evidence type="ECO:0000313" key="1">
    <source>
        <dbReference type="EMBL" id="GAG45109.1"/>
    </source>
</evidence>
<accession>X0XPL5</accession>
<proteinExistence type="predicted"/>
<dbReference type="EMBL" id="BARS01058062">
    <property type="protein sequence ID" value="GAG45109.1"/>
    <property type="molecule type" value="Genomic_DNA"/>
</dbReference>
<name>X0XPL5_9ZZZZ</name>
<organism evidence="1">
    <name type="scientific">marine sediment metagenome</name>
    <dbReference type="NCBI Taxonomy" id="412755"/>
    <lineage>
        <taxon>unclassified sequences</taxon>
        <taxon>metagenomes</taxon>
        <taxon>ecological metagenomes</taxon>
    </lineage>
</organism>
<dbReference type="AlphaFoldDB" id="X0XPL5"/>
<gene>
    <name evidence="1" type="ORF">S01H1_84856</name>
</gene>
<protein>
    <submittedName>
        <fullName evidence="1">Uncharacterized protein</fullName>
    </submittedName>
</protein>
<sequence>MEIEEFKKQFVRNELQITEDYGRMLSMIDFGNVNYWFEEDR</sequence>